<dbReference type="PANTHER" id="PTHR28219:SF1">
    <property type="entry name" value="UPF0642 PROTEIN YBL028C"/>
    <property type="match status" value="1"/>
</dbReference>
<feature type="compositionally biased region" description="Polar residues" evidence="1">
    <location>
        <begin position="24"/>
        <end position="44"/>
    </location>
</feature>
<feature type="region of interest" description="Disordered" evidence="1">
    <location>
        <begin position="497"/>
        <end position="525"/>
    </location>
</feature>
<feature type="region of interest" description="Disordered" evidence="1">
    <location>
        <begin position="242"/>
        <end position="268"/>
    </location>
</feature>
<evidence type="ECO:0000313" key="4">
    <source>
        <dbReference type="Proteomes" id="UP000053317"/>
    </source>
</evidence>
<organism evidence="3 4">
    <name type="scientific">Phaeomoniella chlamydospora</name>
    <name type="common">Phaeoacremonium chlamydosporum</name>
    <dbReference type="NCBI Taxonomy" id="158046"/>
    <lineage>
        <taxon>Eukaryota</taxon>
        <taxon>Fungi</taxon>
        <taxon>Dikarya</taxon>
        <taxon>Ascomycota</taxon>
        <taxon>Pezizomycotina</taxon>
        <taxon>Eurotiomycetes</taxon>
        <taxon>Chaetothyriomycetidae</taxon>
        <taxon>Phaeomoniellales</taxon>
        <taxon>Phaeomoniellaceae</taxon>
        <taxon>Phaeomoniella</taxon>
    </lineage>
</organism>
<dbReference type="AlphaFoldDB" id="A0A0G2GWL6"/>
<feature type="compositionally biased region" description="Low complexity" evidence="1">
    <location>
        <begin position="585"/>
        <end position="594"/>
    </location>
</feature>
<dbReference type="PANTHER" id="PTHR28219">
    <property type="entry name" value="UPF0642 PROTEIN YBL028C"/>
    <property type="match status" value="1"/>
</dbReference>
<evidence type="ECO:0000256" key="1">
    <source>
        <dbReference type="SAM" id="MobiDB-lite"/>
    </source>
</evidence>
<protein>
    <submittedName>
        <fullName evidence="3">Putative secreted</fullName>
    </submittedName>
</protein>
<dbReference type="GO" id="GO:0030687">
    <property type="term" value="C:preribosome, large subunit precursor"/>
    <property type="evidence" value="ECO:0007669"/>
    <property type="project" value="TreeGrafter"/>
</dbReference>
<evidence type="ECO:0000259" key="2">
    <source>
        <dbReference type="Pfam" id="PF10338"/>
    </source>
</evidence>
<sequence>MANPQNQPYAAEHFPPPPSEAGAGQSQDLPWSQQTDLKQNTSAQPTTSEGTYYPPPPPGPYPGTQSGPVTHNQTSGSVTSYQTRSNQDYEQPPPLPERHQQHNPPAYNPQTVAASGNWQPPPKRLSQQFGDDDPLNPIHYTRDPHKLVAYLVPFPKPQIKGVDPATIPLRFLIYTPPPPPLSKPAEGEKEGKLHKVQRKWQEEVRGAKTTTAQTASWQGLKSKATRGINKAMEYTTTSNLDFLGRVNDNGSSDSTKDRQGDDGVQKGEKTVGVEQMVLIYPPAMNMSERQMREEFVNTMLRTKSKAQRDAIIATGLMPVAYGIDILATLIWPFGGLGEIDTVWAYASLRGAKTARSVTKRLNSSSGTTTSTSTEPHLHLNFTSSPRIELLRLYLASECQRLDSKLFPSIAPFTLDPNNPTAPASTGGHPNLHPTETDVLTAIGWTPSSTQEEKNWEDEQWERTEVKEDLKTVMKKGAREWKKWCGVFEKEPQKALTNQKVKKMAKSSRSSVRKRNNAKLRSTVFGPAADARTERLSAKLQELAALPGPSQKQETSMDIGNEDQSTDEAPQEPSTNGEMDIDMNDSKTTTASSTSSKKKKASKNDKKKLNRKAKNSIAFHKPGQKGGKFRVSKKK</sequence>
<reference evidence="3 4" key="1">
    <citation type="submission" date="2015-05" db="EMBL/GenBank/DDBJ databases">
        <title>Distinctive expansion of gene families associated with plant cell wall degradation and secondary metabolism in the genomes of grapevine trunk pathogens.</title>
        <authorList>
            <person name="Lawrence D.P."/>
            <person name="Travadon R."/>
            <person name="Rolshausen P.E."/>
            <person name="Baumgartner K."/>
        </authorList>
    </citation>
    <scope>NUCLEOTIDE SEQUENCE [LARGE SCALE GENOMIC DNA]</scope>
    <source>
        <strain evidence="3">UCRPC4</strain>
    </source>
</reference>
<feature type="domain" description="DUF2423" evidence="2">
    <location>
        <begin position="503"/>
        <end position="544"/>
    </location>
</feature>
<proteinExistence type="predicted"/>
<comment type="caution">
    <text evidence="3">The sequence shown here is derived from an EMBL/GenBank/DDBJ whole genome shotgun (WGS) entry which is preliminary data.</text>
</comment>
<keyword evidence="4" id="KW-1185">Reference proteome</keyword>
<gene>
    <name evidence="3" type="ORF">UCRPC4_g03880</name>
</gene>
<accession>A0A0G2GWL6</accession>
<dbReference type="EMBL" id="LCWF01000088">
    <property type="protein sequence ID" value="KKY21085.1"/>
    <property type="molecule type" value="Genomic_DNA"/>
</dbReference>
<feature type="region of interest" description="Disordered" evidence="1">
    <location>
        <begin position="1"/>
        <end position="138"/>
    </location>
</feature>
<reference evidence="3 4" key="2">
    <citation type="submission" date="2015-05" db="EMBL/GenBank/DDBJ databases">
        <authorList>
            <person name="Morales-Cruz A."/>
            <person name="Amrine K.C."/>
            <person name="Cantu D."/>
        </authorList>
    </citation>
    <scope>NUCLEOTIDE SEQUENCE [LARGE SCALE GENOMIC DNA]</scope>
    <source>
        <strain evidence="3">UCRPC4</strain>
    </source>
</reference>
<evidence type="ECO:0000313" key="3">
    <source>
        <dbReference type="EMBL" id="KKY21085.1"/>
    </source>
</evidence>
<dbReference type="InterPro" id="IPR019434">
    <property type="entry name" value="DUF2423"/>
</dbReference>
<feature type="region of interest" description="Disordered" evidence="1">
    <location>
        <begin position="541"/>
        <end position="634"/>
    </location>
</feature>
<feature type="compositionally biased region" description="Polar residues" evidence="1">
    <location>
        <begin position="69"/>
        <end position="89"/>
    </location>
</feature>
<feature type="compositionally biased region" description="Basic residues" evidence="1">
    <location>
        <begin position="499"/>
        <end position="517"/>
    </location>
</feature>
<name>A0A0G2GWL6_PHACM</name>
<feature type="compositionally biased region" description="Acidic residues" evidence="1">
    <location>
        <begin position="559"/>
        <end position="569"/>
    </location>
</feature>
<feature type="compositionally biased region" description="Basic residues" evidence="1">
    <location>
        <begin position="595"/>
        <end position="613"/>
    </location>
</feature>
<dbReference type="Pfam" id="PF10338">
    <property type="entry name" value="YBL028C_N"/>
    <property type="match status" value="1"/>
</dbReference>
<dbReference type="OrthoDB" id="3189033at2759"/>
<feature type="compositionally biased region" description="Polar residues" evidence="1">
    <location>
        <begin position="108"/>
        <end position="118"/>
    </location>
</feature>
<feature type="compositionally biased region" description="Basic and acidic residues" evidence="1">
    <location>
        <begin position="254"/>
        <end position="268"/>
    </location>
</feature>
<dbReference type="Proteomes" id="UP000053317">
    <property type="component" value="Unassembled WGS sequence"/>
</dbReference>